<dbReference type="PANTHER" id="PTHR33415:SF12">
    <property type="entry name" value="PROTEIN EMBRYO DEFECTIVE 514"/>
    <property type="match status" value="1"/>
</dbReference>
<dbReference type="Proteomes" id="UP000182272">
    <property type="component" value="Chromosome I"/>
</dbReference>
<evidence type="ECO:0008006" key="3">
    <source>
        <dbReference type="Google" id="ProtNLM"/>
    </source>
</evidence>
<dbReference type="EMBL" id="LT629972">
    <property type="protein sequence ID" value="SEI02357.1"/>
    <property type="molecule type" value="Genomic_DNA"/>
</dbReference>
<evidence type="ECO:0000313" key="1">
    <source>
        <dbReference type="EMBL" id="SEI02357.1"/>
    </source>
</evidence>
<accession>A0A1H6MKT9</accession>
<dbReference type="InterPro" id="IPR044673">
    <property type="entry name" value="DCL-like"/>
</dbReference>
<dbReference type="Pfam" id="PF11523">
    <property type="entry name" value="DUF3223"/>
    <property type="match status" value="1"/>
</dbReference>
<sequence>MPAKPISLGPMHFEKRRDAVAYLKEILRRYDLGDRVSAEDSVILQAALEHHPNAVAKIGSGITSFSVRSADFGTKCFWVNRTDGTTEKFSITGSIHGS</sequence>
<evidence type="ECO:0000313" key="2">
    <source>
        <dbReference type="Proteomes" id="UP000182272"/>
    </source>
</evidence>
<organism evidence="1 2">
    <name type="scientific">Pseudomonas asplenii</name>
    <dbReference type="NCBI Taxonomy" id="53407"/>
    <lineage>
        <taxon>Bacteria</taxon>
        <taxon>Pseudomonadati</taxon>
        <taxon>Pseudomonadota</taxon>
        <taxon>Gammaproteobacteria</taxon>
        <taxon>Pseudomonadales</taxon>
        <taxon>Pseudomonadaceae</taxon>
        <taxon>Pseudomonas</taxon>
    </lineage>
</organism>
<dbReference type="PANTHER" id="PTHR33415">
    <property type="entry name" value="PROTEIN EMBRYO DEFECTIVE 514"/>
    <property type="match status" value="1"/>
</dbReference>
<dbReference type="RefSeq" id="WP_019361330.1">
    <property type="nucleotide sequence ID" value="NZ_LT629972.1"/>
</dbReference>
<dbReference type="Gene3D" id="3.10.450.40">
    <property type="match status" value="1"/>
</dbReference>
<reference evidence="1 2" key="1">
    <citation type="submission" date="2016-10" db="EMBL/GenBank/DDBJ databases">
        <authorList>
            <person name="de Groot N.N."/>
        </authorList>
    </citation>
    <scope>NUCLEOTIDE SEQUENCE [LARGE SCALE GENOMIC DNA]</scope>
    <source>
        <strain evidence="1 2">LMG 2158</strain>
    </source>
</reference>
<proteinExistence type="predicted"/>
<protein>
    <recommendedName>
        <fullName evidence="3">DUF3223 domain-containing protein</fullName>
    </recommendedName>
</protein>
<gene>
    <name evidence="1" type="ORF">SAMN05216581_1326</name>
</gene>
<dbReference type="OrthoDB" id="4177831at2"/>
<dbReference type="AlphaFoldDB" id="A0A1H6MKT9"/>
<name>A0A1H6MKT9_9PSED</name>